<keyword evidence="3" id="KW-1185">Reference proteome</keyword>
<gene>
    <name evidence="2" type="ORF">GCM10025770_31810</name>
</gene>
<feature type="transmembrane region" description="Helical" evidence="1">
    <location>
        <begin position="221"/>
        <end position="239"/>
    </location>
</feature>
<keyword evidence="1" id="KW-0812">Transmembrane</keyword>
<feature type="transmembrane region" description="Helical" evidence="1">
    <location>
        <begin position="144"/>
        <end position="161"/>
    </location>
</feature>
<keyword evidence="1" id="KW-1133">Transmembrane helix</keyword>
<feature type="transmembrane region" description="Helical" evidence="1">
    <location>
        <begin position="166"/>
        <end position="186"/>
    </location>
</feature>
<dbReference type="EMBL" id="BAABLD010000015">
    <property type="protein sequence ID" value="GAA5169798.1"/>
    <property type="molecule type" value="Genomic_DNA"/>
</dbReference>
<name>A0ABP9QZD9_9RHOO</name>
<feature type="transmembrane region" description="Helical" evidence="1">
    <location>
        <begin position="7"/>
        <end position="23"/>
    </location>
</feature>
<dbReference type="RefSeq" id="WP_345534094.1">
    <property type="nucleotide sequence ID" value="NZ_BAABLD010000015.1"/>
</dbReference>
<dbReference type="Proteomes" id="UP001500547">
    <property type="component" value="Unassembled WGS sequence"/>
</dbReference>
<accession>A0ABP9QZD9</accession>
<evidence type="ECO:0000313" key="2">
    <source>
        <dbReference type="EMBL" id="GAA5169798.1"/>
    </source>
</evidence>
<feature type="transmembrane region" description="Helical" evidence="1">
    <location>
        <begin position="251"/>
        <end position="278"/>
    </location>
</feature>
<evidence type="ECO:0000313" key="3">
    <source>
        <dbReference type="Proteomes" id="UP001500547"/>
    </source>
</evidence>
<evidence type="ECO:0000256" key="1">
    <source>
        <dbReference type="SAM" id="Phobius"/>
    </source>
</evidence>
<comment type="caution">
    <text evidence="2">The sequence shown here is derived from an EMBL/GenBank/DDBJ whole genome shotgun (WGS) entry which is preliminary data.</text>
</comment>
<feature type="transmembrane region" description="Helical" evidence="1">
    <location>
        <begin position="53"/>
        <end position="71"/>
    </location>
</feature>
<keyword evidence="1" id="KW-0472">Membrane</keyword>
<feature type="transmembrane region" description="Helical" evidence="1">
    <location>
        <begin position="111"/>
        <end position="138"/>
    </location>
</feature>
<reference evidence="3" key="1">
    <citation type="journal article" date="2019" name="Int. J. Syst. Evol. Microbiol.">
        <title>The Global Catalogue of Microorganisms (GCM) 10K type strain sequencing project: providing services to taxonomists for standard genome sequencing and annotation.</title>
        <authorList>
            <consortium name="The Broad Institute Genomics Platform"/>
            <consortium name="The Broad Institute Genome Sequencing Center for Infectious Disease"/>
            <person name="Wu L."/>
            <person name="Ma J."/>
        </authorList>
    </citation>
    <scope>NUCLEOTIDE SEQUENCE [LARGE SCALE GENOMIC DNA]</scope>
    <source>
        <strain evidence="3">JCM 18715</strain>
    </source>
</reference>
<organism evidence="2 3">
    <name type="scientific">Viridibacterium curvum</name>
    <dbReference type="NCBI Taxonomy" id="1101404"/>
    <lineage>
        <taxon>Bacteria</taxon>
        <taxon>Pseudomonadati</taxon>
        <taxon>Pseudomonadota</taxon>
        <taxon>Betaproteobacteria</taxon>
        <taxon>Rhodocyclales</taxon>
        <taxon>Rhodocyclaceae</taxon>
        <taxon>Viridibacterium</taxon>
    </lineage>
</organism>
<feature type="transmembrane region" description="Helical" evidence="1">
    <location>
        <begin position="448"/>
        <end position="469"/>
    </location>
</feature>
<protein>
    <submittedName>
        <fullName evidence="2">Uncharacterized protein</fullName>
    </submittedName>
</protein>
<sequence length="497" mass="53577">MIRINPGLRIFALVAPLCLILGWLIGVGWYPPVIIVLAPFAGLAILARPRAAVWLALLGALVVAGLLQLYVPKWQAVRWLVSLLGVAIGAVVLISSLWAGRVKLSEDSRRFFFWAAALFVIAFLANMLQSGSIAVAAVGLKSYFQLWGLLLAIVFMGYTAAEAGRFLYFLLGLALIQWPFALHQYFVLVPKRTNDLDAAQGVVPVDIVSGTFGGNLHGGGLSMDSAVLASITLALAFALKRSERLSRNQVLLFSAFILLPMLFNEAKAIVVLLPMALFTVYRDKLLKNPLQFIGGSIVAIALVGGLLAGYSMLPGAGGGKQAGRLDSFLKDSVLTNFGERGYGRSLLNRTTVYRHWFEENVIKGSFDKVLIGHGPGATNSGSAVSGDVSIAAKRYRGYNIGLTSLSALLWEVGVLGVLAVAGMMWTLYRSASALVDSQLGTAHWPLVLTAKAAIPVFVFSLFLINYFVIDLGMQAMFVTVASYILCMSNLEDSRRGR</sequence>
<feature type="transmembrane region" description="Helical" evidence="1">
    <location>
        <begin position="402"/>
        <end position="428"/>
    </location>
</feature>
<feature type="transmembrane region" description="Helical" evidence="1">
    <location>
        <begin position="77"/>
        <end position="99"/>
    </location>
</feature>
<feature type="transmembrane region" description="Helical" evidence="1">
    <location>
        <begin position="29"/>
        <end position="46"/>
    </location>
</feature>
<feature type="transmembrane region" description="Helical" evidence="1">
    <location>
        <begin position="290"/>
        <end position="310"/>
    </location>
</feature>
<proteinExistence type="predicted"/>